<dbReference type="AlphaFoldDB" id="A0A382WET2"/>
<dbReference type="Pfam" id="PF00908">
    <property type="entry name" value="dTDP_sugar_isom"/>
    <property type="match status" value="1"/>
</dbReference>
<organism evidence="1">
    <name type="scientific">marine metagenome</name>
    <dbReference type="NCBI Taxonomy" id="408172"/>
    <lineage>
        <taxon>unclassified sequences</taxon>
        <taxon>metagenomes</taxon>
        <taxon>ecological metagenomes</taxon>
    </lineage>
</organism>
<dbReference type="InterPro" id="IPR014710">
    <property type="entry name" value="RmlC-like_jellyroll"/>
</dbReference>
<dbReference type="Gene3D" id="2.60.120.10">
    <property type="entry name" value="Jelly Rolls"/>
    <property type="match status" value="1"/>
</dbReference>
<sequence length="53" mass="6458">MIHYKCNNYRDKNSEKTIQWNDKKLKIKWPIKKPILSPKDKIGLTFDEIRNLI</sequence>
<dbReference type="InterPro" id="IPR000888">
    <property type="entry name" value="RmlC-like"/>
</dbReference>
<dbReference type="InterPro" id="IPR011051">
    <property type="entry name" value="RmlC_Cupin_sf"/>
</dbReference>
<gene>
    <name evidence="1" type="ORF">METZ01_LOCUS410181</name>
</gene>
<dbReference type="EMBL" id="UINC01159311">
    <property type="protein sequence ID" value="SVD57327.1"/>
    <property type="molecule type" value="Genomic_DNA"/>
</dbReference>
<proteinExistence type="predicted"/>
<reference evidence="1" key="1">
    <citation type="submission" date="2018-05" db="EMBL/GenBank/DDBJ databases">
        <authorList>
            <person name="Lanie J.A."/>
            <person name="Ng W.-L."/>
            <person name="Kazmierczak K.M."/>
            <person name="Andrzejewski T.M."/>
            <person name="Davidsen T.M."/>
            <person name="Wayne K.J."/>
            <person name="Tettelin H."/>
            <person name="Glass J.I."/>
            <person name="Rusch D."/>
            <person name="Podicherti R."/>
            <person name="Tsui H.-C.T."/>
            <person name="Winkler M.E."/>
        </authorList>
    </citation>
    <scope>NUCLEOTIDE SEQUENCE</scope>
</reference>
<dbReference type="GO" id="GO:0008830">
    <property type="term" value="F:dTDP-4-dehydrorhamnose 3,5-epimerase activity"/>
    <property type="evidence" value="ECO:0007669"/>
    <property type="project" value="InterPro"/>
</dbReference>
<evidence type="ECO:0000313" key="1">
    <source>
        <dbReference type="EMBL" id="SVD57327.1"/>
    </source>
</evidence>
<accession>A0A382WET2</accession>
<evidence type="ECO:0008006" key="2">
    <source>
        <dbReference type="Google" id="ProtNLM"/>
    </source>
</evidence>
<protein>
    <recommendedName>
        <fullName evidence="2">dTDP-4-dehydrorhamnose 3,5-epimerase</fullName>
    </recommendedName>
</protein>
<name>A0A382WET2_9ZZZZ</name>
<dbReference type="SUPFAM" id="SSF51182">
    <property type="entry name" value="RmlC-like cupins"/>
    <property type="match status" value="1"/>
</dbReference>